<evidence type="ECO:0000256" key="2">
    <source>
        <dbReference type="ARBA" id="ARBA00023004"/>
    </source>
</evidence>
<dbReference type="InterPro" id="IPR017900">
    <property type="entry name" value="4Fe4S_Fe_S_CS"/>
</dbReference>
<dbReference type="NCBIfam" id="NF038196">
    <property type="entry name" value="ferrodoxin_EFR1"/>
    <property type="match status" value="1"/>
</dbReference>
<dbReference type="SUPFAM" id="SSF54862">
    <property type="entry name" value="4Fe-4S ferredoxins"/>
    <property type="match status" value="1"/>
</dbReference>
<organism evidence="5 6">
    <name type="scientific">Enterocloster hominis</name>
    <name type="common">ex Liu et al. 2021</name>
    <dbReference type="NCBI Taxonomy" id="2763663"/>
    <lineage>
        <taxon>Bacteria</taxon>
        <taxon>Bacillati</taxon>
        <taxon>Bacillota</taxon>
        <taxon>Clostridia</taxon>
        <taxon>Lachnospirales</taxon>
        <taxon>Lachnospiraceae</taxon>
        <taxon>Enterocloster</taxon>
    </lineage>
</organism>
<keyword evidence="1" id="KW-0479">Metal-binding</keyword>
<gene>
    <name evidence="5" type="ORF">H8708_11200</name>
</gene>
<dbReference type="InterPro" id="IPR047964">
    <property type="entry name" value="EFR1-like"/>
</dbReference>
<dbReference type="RefSeq" id="WP_262427903.1">
    <property type="nucleotide sequence ID" value="NZ_JACRTJ010000025.1"/>
</dbReference>
<feature type="domain" description="4Fe-4S ferredoxin-type" evidence="4">
    <location>
        <begin position="180"/>
        <end position="209"/>
    </location>
</feature>
<dbReference type="Gene3D" id="3.30.70.20">
    <property type="match status" value="1"/>
</dbReference>
<keyword evidence="2" id="KW-0408">Iron</keyword>
<evidence type="ECO:0000313" key="5">
    <source>
        <dbReference type="EMBL" id="MBC8599784.1"/>
    </source>
</evidence>
<feature type="domain" description="4Fe-4S ferredoxin-type" evidence="4">
    <location>
        <begin position="215"/>
        <end position="237"/>
    </location>
</feature>
<dbReference type="Pfam" id="PF00258">
    <property type="entry name" value="Flavodoxin_1"/>
    <property type="match status" value="1"/>
</dbReference>
<keyword evidence="6" id="KW-1185">Reference proteome</keyword>
<accession>A0ABR7NV27</accession>
<sequence>MILYFTGTGNSAFIAKRIAEKTGDTAVDVFPMIRENDYGKLSSSRPFVVVCPTYGWQIPHVLGNWLKKTRLSGSRKLYFVMTCGDGIGNAGGYAKRFCEKKGMEYMGCGKVVMPENYVAMFPVPDRTEAERIIGKAIPQADQIAEHIRKENPLPKAEISLLDRFLSTVVNPVFYKLFVHAGKFRTTERCTGCGACVRLCPLSNIRLEDGSPVWGSDCTHCMACICRCPEQAIEYGKASLGKPRYQCPGAGEGNRGPQKNI</sequence>
<evidence type="ECO:0000313" key="6">
    <source>
        <dbReference type="Proteomes" id="UP000647491"/>
    </source>
</evidence>
<dbReference type="Gene3D" id="3.40.50.360">
    <property type="match status" value="1"/>
</dbReference>
<dbReference type="EMBL" id="JACRTJ010000025">
    <property type="protein sequence ID" value="MBC8599784.1"/>
    <property type="molecule type" value="Genomic_DNA"/>
</dbReference>
<reference evidence="5 6" key="1">
    <citation type="submission" date="2020-08" db="EMBL/GenBank/DDBJ databases">
        <title>Genome public.</title>
        <authorList>
            <person name="Liu C."/>
            <person name="Sun Q."/>
        </authorList>
    </citation>
    <scope>NUCLEOTIDE SEQUENCE [LARGE SCALE GENOMIC DNA]</scope>
    <source>
        <strain evidence="5 6">BX10</strain>
    </source>
</reference>
<dbReference type="Proteomes" id="UP000647491">
    <property type="component" value="Unassembled WGS sequence"/>
</dbReference>
<evidence type="ECO:0000256" key="1">
    <source>
        <dbReference type="ARBA" id="ARBA00022723"/>
    </source>
</evidence>
<dbReference type="Pfam" id="PF13187">
    <property type="entry name" value="Fer4_9"/>
    <property type="match status" value="1"/>
</dbReference>
<dbReference type="PROSITE" id="PS51379">
    <property type="entry name" value="4FE4S_FER_2"/>
    <property type="match status" value="2"/>
</dbReference>
<proteinExistence type="predicted"/>
<keyword evidence="3" id="KW-0411">Iron-sulfur</keyword>
<dbReference type="InterPro" id="IPR008254">
    <property type="entry name" value="Flavodoxin/NO_synth"/>
</dbReference>
<dbReference type="InterPro" id="IPR017896">
    <property type="entry name" value="4Fe4S_Fe-S-bd"/>
</dbReference>
<dbReference type="InterPro" id="IPR029039">
    <property type="entry name" value="Flavoprotein-like_sf"/>
</dbReference>
<dbReference type="PROSITE" id="PS00198">
    <property type="entry name" value="4FE4S_FER_1"/>
    <property type="match status" value="2"/>
</dbReference>
<evidence type="ECO:0000256" key="3">
    <source>
        <dbReference type="ARBA" id="ARBA00023014"/>
    </source>
</evidence>
<name>A0ABR7NV27_9FIRM</name>
<dbReference type="SUPFAM" id="SSF52218">
    <property type="entry name" value="Flavoproteins"/>
    <property type="match status" value="1"/>
</dbReference>
<comment type="caution">
    <text evidence="5">The sequence shown here is derived from an EMBL/GenBank/DDBJ whole genome shotgun (WGS) entry which is preliminary data.</text>
</comment>
<evidence type="ECO:0000259" key="4">
    <source>
        <dbReference type="PROSITE" id="PS51379"/>
    </source>
</evidence>
<protein>
    <submittedName>
        <fullName evidence="5">4Fe-4S binding protein</fullName>
    </submittedName>
</protein>